<feature type="domain" description="Prepilin type IV endopeptidase peptidase" evidence="2">
    <location>
        <begin position="9"/>
        <end position="109"/>
    </location>
</feature>
<evidence type="ECO:0000256" key="1">
    <source>
        <dbReference type="SAM" id="Phobius"/>
    </source>
</evidence>
<dbReference type="Gene3D" id="1.20.120.1220">
    <property type="match status" value="1"/>
</dbReference>
<feature type="transmembrane region" description="Helical" evidence="1">
    <location>
        <begin position="145"/>
        <end position="162"/>
    </location>
</feature>
<dbReference type="GO" id="GO:0004190">
    <property type="term" value="F:aspartic-type endopeptidase activity"/>
    <property type="evidence" value="ECO:0007669"/>
    <property type="project" value="UniProtKB-EC"/>
</dbReference>
<dbReference type="EC" id="3.4.23.43" evidence="3"/>
<dbReference type="AlphaFoldDB" id="A0A940MUW5"/>
<evidence type="ECO:0000313" key="4">
    <source>
        <dbReference type="Proteomes" id="UP000677537"/>
    </source>
</evidence>
<feature type="transmembrane region" description="Helical" evidence="1">
    <location>
        <begin position="25"/>
        <end position="44"/>
    </location>
</feature>
<protein>
    <submittedName>
        <fullName evidence="3">Prepilin peptidase</fullName>
        <ecNumber evidence="3">3.4.23.43</ecNumber>
    </submittedName>
</protein>
<keyword evidence="1" id="KW-0812">Transmembrane</keyword>
<comment type="caution">
    <text evidence="3">The sequence shown here is derived from an EMBL/GenBank/DDBJ whole genome shotgun (WGS) entry which is preliminary data.</text>
</comment>
<keyword evidence="1" id="KW-1133">Transmembrane helix</keyword>
<keyword evidence="4" id="KW-1185">Reference proteome</keyword>
<dbReference type="Pfam" id="PF01478">
    <property type="entry name" value="Peptidase_A24"/>
    <property type="match status" value="1"/>
</dbReference>
<dbReference type="InterPro" id="IPR000045">
    <property type="entry name" value="Prepilin_IV_endopep_pep"/>
</dbReference>
<gene>
    <name evidence="3" type="ORF">J5Y10_13920</name>
</gene>
<keyword evidence="1" id="KW-0472">Membrane</keyword>
<sequence>MTAVLTSLALGLLMAAVWRDVATRLIPDSLCLALLLVALALRLPSGWMATLGSLGAALLLFCALFCLAMGGLLGGGDVKLAGAFAAALPPSMVWDFLVSTILAGGLLGIGYIAAARVAPHPEAGSSLLRRVLAVEAWRIRRRAPLPYAVAIAAGGALVLLGQQGM</sequence>
<feature type="transmembrane region" description="Helical" evidence="1">
    <location>
        <begin position="93"/>
        <end position="114"/>
    </location>
</feature>
<dbReference type="Proteomes" id="UP000677537">
    <property type="component" value="Unassembled WGS sequence"/>
</dbReference>
<feature type="transmembrane region" description="Helical" evidence="1">
    <location>
        <begin position="51"/>
        <end position="73"/>
    </location>
</feature>
<organism evidence="3 4">
    <name type="scientific">Roseomonas indoligenes</name>
    <dbReference type="NCBI Taxonomy" id="2820811"/>
    <lineage>
        <taxon>Bacteria</taxon>
        <taxon>Pseudomonadati</taxon>
        <taxon>Pseudomonadota</taxon>
        <taxon>Alphaproteobacteria</taxon>
        <taxon>Acetobacterales</taxon>
        <taxon>Roseomonadaceae</taxon>
        <taxon>Roseomonas</taxon>
    </lineage>
</organism>
<proteinExistence type="predicted"/>
<name>A0A940MUW5_9PROT</name>
<dbReference type="GO" id="GO:0016020">
    <property type="term" value="C:membrane"/>
    <property type="evidence" value="ECO:0007669"/>
    <property type="project" value="InterPro"/>
</dbReference>
<evidence type="ECO:0000313" key="3">
    <source>
        <dbReference type="EMBL" id="MBP0493879.1"/>
    </source>
</evidence>
<reference evidence="3" key="1">
    <citation type="submission" date="2021-03" db="EMBL/GenBank/DDBJ databases">
        <authorList>
            <person name="So Y."/>
        </authorList>
    </citation>
    <scope>NUCLEOTIDE SEQUENCE</scope>
    <source>
        <strain evidence="3">SG15</strain>
    </source>
</reference>
<evidence type="ECO:0000259" key="2">
    <source>
        <dbReference type="Pfam" id="PF01478"/>
    </source>
</evidence>
<accession>A0A940MUW5</accession>
<dbReference type="EMBL" id="JAGIZA010000007">
    <property type="protein sequence ID" value="MBP0493879.1"/>
    <property type="molecule type" value="Genomic_DNA"/>
</dbReference>
<keyword evidence="3" id="KW-0378">Hydrolase</keyword>
<dbReference type="RefSeq" id="WP_209374539.1">
    <property type="nucleotide sequence ID" value="NZ_JAGIZA010000007.1"/>
</dbReference>